<keyword evidence="6" id="KW-0249">Electron transport</keyword>
<dbReference type="Pfam" id="PF01880">
    <property type="entry name" value="Desulfoferrodox"/>
    <property type="match status" value="1"/>
</dbReference>
<evidence type="ECO:0000256" key="10">
    <source>
        <dbReference type="ARBA" id="ARBA00047448"/>
    </source>
</evidence>
<dbReference type="EC" id="1.15.1.2" evidence="2"/>
<evidence type="ECO:0000256" key="9">
    <source>
        <dbReference type="ARBA" id="ARBA00031398"/>
    </source>
</evidence>
<dbReference type="PANTHER" id="PTHR36541:SF1">
    <property type="entry name" value="SUPEROXIDE REDUCTASE-RELATED"/>
    <property type="match status" value="1"/>
</dbReference>
<gene>
    <name evidence="13" type="ORF">HMPREF1325_0789</name>
</gene>
<evidence type="ECO:0000256" key="4">
    <source>
        <dbReference type="ARBA" id="ARBA00022448"/>
    </source>
</evidence>
<evidence type="ECO:0000313" key="13">
    <source>
        <dbReference type="EMBL" id="ERF61474.1"/>
    </source>
</evidence>
<comment type="caution">
    <text evidence="13">The sequence shown here is derived from an EMBL/GenBank/DDBJ whole genome shotgun (WGS) entry which is preliminary data.</text>
</comment>
<feature type="domain" description="Desulfoferrodoxin N-terminal" evidence="12">
    <location>
        <begin position="4"/>
        <end position="35"/>
    </location>
</feature>
<comment type="catalytic activity">
    <reaction evidence="10">
        <text>reduced [rubredoxin] + superoxide + 2 H(+) = oxidized [rubredoxin] + H2O2</text>
        <dbReference type="Rhea" id="RHEA:21324"/>
        <dbReference type="Rhea" id="RHEA-COMP:10302"/>
        <dbReference type="Rhea" id="RHEA-COMP:10303"/>
        <dbReference type="ChEBI" id="CHEBI:15378"/>
        <dbReference type="ChEBI" id="CHEBI:16240"/>
        <dbReference type="ChEBI" id="CHEBI:18421"/>
        <dbReference type="ChEBI" id="CHEBI:29033"/>
        <dbReference type="ChEBI" id="CHEBI:29034"/>
        <dbReference type="EC" id="1.15.1.2"/>
    </reaction>
</comment>
<dbReference type="GO" id="GO:0050605">
    <property type="term" value="F:superoxide reductase activity"/>
    <property type="evidence" value="ECO:0007669"/>
    <property type="project" value="UniProtKB-EC"/>
</dbReference>
<dbReference type="SUPFAM" id="SSF49367">
    <property type="entry name" value="Superoxide reductase-like"/>
    <property type="match status" value="1"/>
</dbReference>
<name>U1GY46_TRESO</name>
<comment type="function">
    <text evidence="8">Catalyzes the one-electron reduction of superoxide anion radical to hydrogen peroxide at a nonheme ferrous iron center. Plays a fundamental role in case of oxidative stress via its superoxide detoxification activity.</text>
</comment>
<dbReference type="InterPro" id="IPR004462">
    <property type="entry name" value="Desulfoferrodoxin_N"/>
</dbReference>
<evidence type="ECO:0000259" key="12">
    <source>
        <dbReference type="Pfam" id="PF06397"/>
    </source>
</evidence>
<evidence type="ECO:0000256" key="7">
    <source>
        <dbReference type="ARBA" id="ARBA00023004"/>
    </source>
</evidence>
<keyword evidence="4" id="KW-0813">Transport</keyword>
<dbReference type="AlphaFoldDB" id="U1GY46"/>
<dbReference type="Pfam" id="PF06397">
    <property type="entry name" value="Desulfoferrod_N"/>
    <property type="match status" value="1"/>
</dbReference>
<dbReference type="PATRIC" id="fig|1125725.3.peg.542"/>
<keyword evidence="5" id="KW-0479">Metal-binding</keyword>
<dbReference type="Proteomes" id="UP000016412">
    <property type="component" value="Unassembled WGS sequence"/>
</dbReference>
<evidence type="ECO:0000259" key="11">
    <source>
        <dbReference type="Pfam" id="PF01880"/>
    </source>
</evidence>
<evidence type="ECO:0000256" key="5">
    <source>
        <dbReference type="ARBA" id="ARBA00022723"/>
    </source>
</evidence>
<dbReference type="NCBIfam" id="TIGR00332">
    <property type="entry name" value="neela_ferrous"/>
    <property type="match status" value="1"/>
</dbReference>
<protein>
    <recommendedName>
        <fullName evidence="3">Desulfoferrodoxin</fullName>
        <ecNumber evidence="2">1.15.1.2</ecNumber>
    </recommendedName>
    <alternativeName>
        <fullName evidence="9">Superoxide reductase</fullName>
    </alternativeName>
</protein>
<dbReference type="EMBL" id="AUZJ01000012">
    <property type="protein sequence ID" value="ERF61474.1"/>
    <property type="molecule type" value="Genomic_DNA"/>
</dbReference>
<dbReference type="Gene3D" id="2.60.40.730">
    <property type="entry name" value="SOR catalytic domain"/>
    <property type="match status" value="1"/>
</dbReference>
<evidence type="ECO:0000256" key="1">
    <source>
        <dbReference type="ARBA" id="ARBA00005941"/>
    </source>
</evidence>
<dbReference type="eggNOG" id="COG2033">
    <property type="taxonomic scope" value="Bacteria"/>
</dbReference>
<dbReference type="InterPro" id="IPR051233">
    <property type="entry name" value="Desulfoferrodoxin_SOR"/>
</dbReference>
<proteinExistence type="inferred from homology"/>
<keyword evidence="7" id="KW-0408">Iron</keyword>
<evidence type="ECO:0000256" key="6">
    <source>
        <dbReference type="ARBA" id="ARBA00022982"/>
    </source>
</evidence>
<dbReference type="InterPro" id="IPR002742">
    <property type="entry name" value="Desulfoferrodoxin_Fe-bd_dom"/>
</dbReference>
<sequence>MEDTMQFYICRHCGTIVSMIHKGGCLPSCCGKEMQELKANTTDAAQEKHVPVITVKGSEVHVAVGSVVHPMEADHYIQWIAIETEQGVQRKTLKPGEKPEASFALASGDKLIAAYEYCNKHGLWTAKA</sequence>
<dbReference type="PANTHER" id="PTHR36541">
    <property type="entry name" value="SUPEROXIDE REDUCTASE-RELATED"/>
    <property type="match status" value="1"/>
</dbReference>
<evidence type="ECO:0000256" key="2">
    <source>
        <dbReference type="ARBA" id="ARBA00012679"/>
    </source>
</evidence>
<evidence type="ECO:0000256" key="8">
    <source>
        <dbReference type="ARBA" id="ARBA00024690"/>
    </source>
</evidence>
<organism evidence="13 14">
    <name type="scientific">Treponema socranskii subsp. socranskii VPI DR56BR1116 = ATCC 35536</name>
    <dbReference type="NCBI Taxonomy" id="1125725"/>
    <lineage>
        <taxon>Bacteria</taxon>
        <taxon>Pseudomonadati</taxon>
        <taxon>Spirochaetota</taxon>
        <taxon>Spirochaetia</taxon>
        <taxon>Spirochaetales</taxon>
        <taxon>Treponemataceae</taxon>
        <taxon>Treponema</taxon>
    </lineage>
</organism>
<dbReference type="GO" id="GO:0005506">
    <property type="term" value="F:iron ion binding"/>
    <property type="evidence" value="ECO:0007669"/>
    <property type="project" value="InterPro"/>
</dbReference>
<evidence type="ECO:0000313" key="14">
    <source>
        <dbReference type="Proteomes" id="UP000016412"/>
    </source>
</evidence>
<accession>U1GY46</accession>
<reference evidence="13 14" key="1">
    <citation type="submission" date="2013-08" db="EMBL/GenBank/DDBJ databases">
        <authorList>
            <person name="Durkin A.S."/>
            <person name="Haft D.R."/>
            <person name="McCorrison J."/>
            <person name="Torralba M."/>
            <person name="Gillis M."/>
            <person name="Haft D.H."/>
            <person name="Methe B."/>
            <person name="Sutton G."/>
            <person name="Nelson K.E."/>
        </authorList>
    </citation>
    <scope>NUCLEOTIDE SEQUENCE [LARGE SCALE GENOMIC DNA]</scope>
    <source>
        <strain evidence="13 14">VPI DR56BR1116</strain>
    </source>
</reference>
<dbReference type="STRING" id="1125725.HMPREF1325_0789"/>
<dbReference type="SUPFAM" id="SSF57802">
    <property type="entry name" value="Rubredoxin-like"/>
    <property type="match status" value="1"/>
</dbReference>
<comment type="similarity">
    <text evidence="1">Belongs to the desulfoferrodoxin family.</text>
</comment>
<feature type="domain" description="Desulfoferrodoxin ferrous iron-binding" evidence="11">
    <location>
        <begin position="42"/>
        <end position="126"/>
    </location>
</feature>
<dbReference type="InterPro" id="IPR036073">
    <property type="entry name" value="Desulfoferrodoxin_Fe-bd_dom_sf"/>
</dbReference>
<evidence type="ECO:0000256" key="3">
    <source>
        <dbReference type="ARBA" id="ARBA00014839"/>
    </source>
</evidence>